<accession>A0ABR8WLQ3</accession>
<dbReference type="Gene3D" id="3.10.180.10">
    <property type="entry name" value="2,3-Dihydroxybiphenyl 1,2-Dioxygenase, domain 1"/>
    <property type="match status" value="1"/>
</dbReference>
<dbReference type="InterPro" id="IPR029068">
    <property type="entry name" value="Glyas_Bleomycin-R_OHBP_Dase"/>
</dbReference>
<reference evidence="2 3" key="1">
    <citation type="submission" date="2020-08" db="EMBL/GenBank/DDBJ databases">
        <title>A Genomic Blueprint of the Chicken Gut Microbiome.</title>
        <authorList>
            <person name="Gilroy R."/>
            <person name="Ravi A."/>
            <person name="Getino M."/>
            <person name="Pursley I."/>
            <person name="Horton D.L."/>
            <person name="Alikhan N.-F."/>
            <person name="Baker D."/>
            <person name="Gharbi K."/>
            <person name="Hall N."/>
            <person name="Watson M."/>
            <person name="Adriaenssens E.M."/>
            <person name="Foster-Nyarko E."/>
            <person name="Jarju S."/>
            <person name="Secka A."/>
            <person name="Antonio M."/>
            <person name="Oren A."/>
            <person name="Chaudhuri R."/>
            <person name="La Ragione R.M."/>
            <person name="Hildebrand F."/>
            <person name="Pallen M.J."/>
        </authorList>
    </citation>
    <scope>NUCLEOTIDE SEQUENCE [LARGE SCALE GENOMIC DNA]</scope>
    <source>
        <strain evidence="2 3">Sa1CVA4</strain>
    </source>
</reference>
<keyword evidence="3" id="KW-1185">Reference proteome</keyword>
<evidence type="ECO:0000313" key="2">
    <source>
        <dbReference type="EMBL" id="MBD8018002.1"/>
    </source>
</evidence>
<name>A0ABR8WLQ3_9FLAO</name>
<dbReference type="InterPro" id="IPR028973">
    <property type="entry name" value="PhnB-like"/>
</dbReference>
<protein>
    <submittedName>
        <fullName evidence="2">VOC family protein</fullName>
    </submittedName>
</protein>
<organism evidence="2 3">
    <name type="scientific">Kaistella pullorum</name>
    <dbReference type="NCBI Taxonomy" id="2763074"/>
    <lineage>
        <taxon>Bacteria</taxon>
        <taxon>Pseudomonadati</taxon>
        <taxon>Bacteroidota</taxon>
        <taxon>Flavobacteriia</taxon>
        <taxon>Flavobacteriales</taxon>
        <taxon>Weeksellaceae</taxon>
        <taxon>Chryseobacterium group</taxon>
        <taxon>Kaistella</taxon>
    </lineage>
</organism>
<dbReference type="PANTHER" id="PTHR33990:SF1">
    <property type="entry name" value="PROTEIN YJDN"/>
    <property type="match status" value="1"/>
</dbReference>
<feature type="domain" description="PhnB-like" evidence="1">
    <location>
        <begin position="3"/>
        <end position="135"/>
    </location>
</feature>
<evidence type="ECO:0000313" key="3">
    <source>
        <dbReference type="Proteomes" id="UP000626242"/>
    </source>
</evidence>
<proteinExistence type="predicted"/>
<gene>
    <name evidence="2" type="ORF">H9628_05920</name>
</gene>
<dbReference type="Pfam" id="PF06983">
    <property type="entry name" value="3-dmu-9_3-mt"/>
    <property type="match status" value="1"/>
</dbReference>
<dbReference type="Proteomes" id="UP000626242">
    <property type="component" value="Unassembled WGS sequence"/>
</dbReference>
<comment type="caution">
    <text evidence="2">The sequence shown here is derived from an EMBL/GenBank/DDBJ whole genome shotgun (WGS) entry which is preliminary data.</text>
</comment>
<evidence type="ECO:0000259" key="1">
    <source>
        <dbReference type="Pfam" id="PF06983"/>
    </source>
</evidence>
<dbReference type="RefSeq" id="WP_251833202.1">
    <property type="nucleotide sequence ID" value="NZ_JACSPS010000002.1"/>
</dbReference>
<dbReference type="CDD" id="cd06588">
    <property type="entry name" value="PhnB_like"/>
    <property type="match status" value="1"/>
</dbReference>
<dbReference type="PANTHER" id="PTHR33990">
    <property type="entry name" value="PROTEIN YJDN-RELATED"/>
    <property type="match status" value="1"/>
</dbReference>
<dbReference type="SUPFAM" id="SSF54593">
    <property type="entry name" value="Glyoxalase/Bleomycin resistance protein/Dihydroxybiphenyl dioxygenase"/>
    <property type="match status" value="1"/>
</dbReference>
<dbReference type="EMBL" id="JACSPS010000002">
    <property type="protein sequence ID" value="MBD8018002.1"/>
    <property type="molecule type" value="Genomic_DNA"/>
</dbReference>
<sequence>MAKVNSYLNFDGTAEEAFLFYRSVLGGDFAGGIMKMGSAPGAENLSDEMKNRVLHVSLPIGDNLLMGSDIVPEMGQKLQTGNSNYISLHTDSRADADRIFTALAEGGEVEMPIEDQFWGDYFGSLQDKFGIFWMINFNEAYT</sequence>